<keyword evidence="2" id="KW-0472">Membrane</keyword>
<comment type="caution">
    <text evidence="3">The sequence shown here is derived from an EMBL/GenBank/DDBJ whole genome shotgun (WGS) entry which is preliminary data.</text>
</comment>
<sequence>MGKLDLESRSQFLLQDPKGPLIKVAAEDANEETRFLAYTALGALAVLLPVSAQDQVVAELLKPLADKKAPERARLAALTAMAQVTQQSEGISRSWAGSFVDKALPLLTLAATKPAQRLQSLLAWASIGSLAKADEEALSSKLKKDQLSLIKEGVSFLNAIPTIQKAPMTELSSQAQLWRALLAGRVPGSPSVDDAAKDIPWLALPPKPFGEALPVARSTIVLLAGLYSTSPERSLNESEAEKPSQLLSLKDIIQQLQEKGTDSTLLLLAQALIAWLAELAALPKPQRQVSSAALRSILVDLCHAAAAAASLRPEIIGLLCLAAHHPLLGSRHWPQLKYWKWLRYRGPLAACFDKASSNVWATLRDLICAGRKLPRTDASGCRLAAISLASAFDGSEPALHEEAAALVRECVAALPTEQVSAEAIEDVKIYFAPEGVLWIEEGVYVAEERENKNLQKNKYLGTFEEEEVKQGPSASRLKFAPKEGDKAKESKAKDGKDSKPAKGKSKGAATAEKGAMTQAQIEVAKIQEQSETRARIRCYVDEASFAMDVMVSLSRNESSKEAFEELLPELVPSFLKLLQSPLTVLQTRRCLRSLVSLVVPRESITRRDLLPDALMVVGKHWLARSPASAGTPGKERVCEVVLDGVDSVRKLDNCSVALILPIIIRALYDGGSLLQVLCTRALHLLEHQLALGMQVSEETAHEVFDSLSVVLLALPGMAHGTQAAMAAACKHMVASTETLGRLAQMFFSDEELMRESVITALGVLPENLHVKGSFLADVNLDPTGLLGCNVEKMELVSPQAEVAPGESLTALSERAGYVPRPPLPEEDPKPGFRGGKALFIFFLCNAVPFAALMYYLREQRTQRTQMALLSLPSLPEDIAAEVLRVTRTSSVCFLLQDAEATANRVAGTLRVDPHAPEASAYVPPTEPLPLVPQLERNFLTDLVESPAVSGLGFVHFAVAKASPEGRAVAEGRRLHVTSVLFLLCL</sequence>
<feature type="transmembrane region" description="Helical" evidence="2">
    <location>
        <begin position="837"/>
        <end position="856"/>
    </location>
</feature>
<evidence type="ECO:0000256" key="2">
    <source>
        <dbReference type="SAM" id="Phobius"/>
    </source>
</evidence>
<dbReference type="AlphaFoldDB" id="A0A812RQC0"/>
<accession>A0A812RQC0</accession>
<evidence type="ECO:0000256" key="1">
    <source>
        <dbReference type="SAM" id="MobiDB-lite"/>
    </source>
</evidence>
<keyword evidence="2" id="KW-0812">Transmembrane</keyword>
<gene>
    <name evidence="3" type="primary">kdelr2</name>
    <name evidence="3" type="ORF">SNAT2548_LOCUS24587</name>
</gene>
<dbReference type="EMBL" id="CAJNDS010002362">
    <property type="protein sequence ID" value="CAE7449803.1"/>
    <property type="molecule type" value="Genomic_DNA"/>
</dbReference>
<proteinExistence type="predicted"/>
<evidence type="ECO:0000313" key="4">
    <source>
        <dbReference type="Proteomes" id="UP000604046"/>
    </source>
</evidence>
<name>A0A812RQC0_9DINO</name>
<feature type="region of interest" description="Disordered" evidence="1">
    <location>
        <begin position="465"/>
        <end position="513"/>
    </location>
</feature>
<protein>
    <submittedName>
        <fullName evidence="3">Kdelr2 protein</fullName>
    </submittedName>
</protein>
<keyword evidence="4" id="KW-1185">Reference proteome</keyword>
<dbReference type="Proteomes" id="UP000604046">
    <property type="component" value="Unassembled WGS sequence"/>
</dbReference>
<keyword evidence="2" id="KW-1133">Transmembrane helix</keyword>
<dbReference type="InterPro" id="IPR016024">
    <property type="entry name" value="ARM-type_fold"/>
</dbReference>
<organism evidence="3 4">
    <name type="scientific">Symbiodinium natans</name>
    <dbReference type="NCBI Taxonomy" id="878477"/>
    <lineage>
        <taxon>Eukaryota</taxon>
        <taxon>Sar</taxon>
        <taxon>Alveolata</taxon>
        <taxon>Dinophyceae</taxon>
        <taxon>Suessiales</taxon>
        <taxon>Symbiodiniaceae</taxon>
        <taxon>Symbiodinium</taxon>
    </lineage>
</organism>
<feature type="compositionally biased region" description="Basic and acidic residues" evidence="1">
    <location>
        <begin position="480"/>
        <end position="500"/>
    </location>
</feature>
<evidence type="ECO:0000313" key="3">
    <source>
        <dbReference type="EMBL" id="CAE7449803.1"/>
    </source>
</evidence>
<reference evidence="3" key="1">
    <citation type="submission" date="2021-02" db="EMBL/GenBank/DDBJ databases">
        <authorList>
            <person name="Dougan E. K."/>
            <person name="Rhodes N."/>
            <person name="Thang M."/>
            <person name="Chan C."/>
        </authorList>
    </citation>
    <scope>NUCLEOTIDE SEQUENCE</scope>
</reference>
<dbReference type="SUPFAM" id="SSF48371">
    <property type="entry name" value="ARM repeat"/>
    <property type="match status" value="1"/>
</dbReference>